<sequence length="68" mass="8162">QIKHLYITIPIILNDNKTKTEELDIQNIIDDDWRISNSEEINIQDEDDFNEEKNNNEIVEPIEEHELQ</sequence>
<accession>A0A9N9IEK4</accession>
<feature type="region of interest" description="Disordered" evidence="1">
    <location>
        <begin position="48"/>
        <end position="68"/>
    </location>
</feature>
<protein>
    <submittedName>
        <fullName evidence="2">13832_t:CDS:1</fullName>
    </submittedName>
</protein>
<dbReference type="EMBL" id="CAJVPP010016712">
    <property type="protein sequence ID" value="CAG8730426.1"/>
    <property type="molecule type" value="Genomic_DNA"/>
</dbReference>
<proteinExistence type="predicted"/>
<dbReference type="AlphaFoldDB" id="A0A9N9IEK4"/>
<organism evidence="2 3">
    <name type="scientific">Funneliformis mosseae</name>
    <name type="common">Endomycorrhizal fungus</name>
    <name type="synonym">Glomus mosseae</name>
    <dbReference type="NCBI Taxonomy" id="27381"/>
    <lineage>
        <taxon>Eukaryota</taxon>
        <taxon>Fungi</taxon>
        <taxon>Fungi incertae sedis</taxon>
        <taxon>Mucoromycota</taxon>
        <taxon>Glomeromycotina</taxon>
        <taxon>Glomeromycetes</taxon>
        <taxon>Glomerales</taxon>
        <taxon>Glomeraceae</taxon>
        <taxon>Funneliformis</taxon>
    </lineage>
</organism>
<feature type="non-terminal residue" evidence="2">
    <location>
        <position position="1"/>
    </location>
</feature>
<gene>
    <name evidence="2" type="ORF">FMOSSE_LOCUS15622</name>
</gene>
<comment type="caution">
    <text evidence="2">The sequence shown here is derived from an EMBL/GenBank/DDBJ whole genome shotgun (WGS) entry which is preliminary data.</text>
</comment>
<evidence type="ECO:0000313" key="3">
    <source>
        <dbReference type="Proteomes" id="UP000789375"/>
    </source>
</evidence>
<evidence type="ECO:0000313" key="2">
    <source>
        <dbReference type="EMBL" id="CAG8730426.1"/>
    </source>
</evidence>
<dbReference type="Proteomes" id="UP000789375">
    <property type="component" value="Unassembled WGS sequence"/>
</dbReference>
<name>A0A9N9IEK4_FUNMO</name>
<keyword evidence="3" id="KW-1185">Reference proteome</keyword>
<evidence type="ECO:0000256" key="1">
    <source>
        <dbReference type="SAM" id="MobiDB-lite"/>
    </source>
</evidence>
<reference evidence="2" key="1">
    <citation type="submission" date="2021-06" db="EMBL/GenBank/DDBJ databases">
        <authorList>
            <person name="Kallberg Y."/>
            <person name="Tangrot J."/>
            <person name="Rosling A."/>
        </authorList>
    </citation>
    <scope>NUCLEOTIDE SEQUENCE</scope>
    <source>
        <strain evidence="2">87-6 pot B 2015</strain>
    </source>
</reference>